<evidence type="ECO:0000256" key="9">
    <source>
        <dbReference type="ARBA" id="ARBA00022777"/>
    </source>
</evidence>
<organism evidence="24 25">
    <name type="scientific">Malus baccata</name>
    <name type="common">Siberian crab apple</name>
    <name type="synonym">Pyrus baccata</name>
    <dbReference type="NCBI Taxonomy" id="106549"/>
    <lineage>
        <taxon>Eukaryota</taxon>
        <taxon>Viridiplantae</taxon>
        <taxon>Streptophyta</taxon>
        <taxon>Embryophyta</taxon>
        <taxon>Tracheophyta</taxon>
        <taxon>Spermatophyta</taxon>
        <taxon>Magnoliopsida</taxon>
        <taxon>eudicotyledons</taxon>
        <taxon>Gunneridae</taxon>
        <taxon>Pentapetalae</taxon>
        <taxon>rosids</taxon>
        <taxon>fabids</taxon>
        <taxon>Rosales</taxon>
        <taxon>Rosaceae</taxon>
        <taxon>Amygdaloideae</taxon>
        <taxon>Maleae</taxon>
        <taxon>Malus</taxon>
    </lineage>
</organism>
<dbReference type="InterPro" id="IPR000742">
    <property type="entry name" value="EGF"/>
</dbReference>
<dbReference type="SUPFAM" id="SSF51110">
    <property type="entry name" value="alpha-D-mannose-specific plant lectins"/>
    <property type="match status" value="1"/>
</dbReference>
<dbReference type="Pfam" id="PF00954">
    <property type="entry name" value="S_locus_glycop"/>
    <property type="match status" value="1"/>
</dbReference>
<evidence type="ECO:0000256" key="3">
    <source>
        <dbReference type="ARBA" id="ARBA00022527"/>
    </source>
</evidence>
<sequence length="919" mass="103473">MDKFCYAELTKATENFKEELGRGTSSAEYKGVLADEGVVAVKKPKIYIKGKMCFRQRALESTEDQESELTIQFVRVAKRKIKCGEDRWIEDMMDSKLNGQFSREQAAKMIGTRPFPTALKHSPKTTMEVLKLLVLSLFAATVGWSQAGLIRLQSLRPGSSLTVEEGDFLVSPNGTFSAGFYRIGSNSSCYSIWFTKSADKTVVWMANRDRPVSVRGSKLTFHRNGNLVLTDGVGSIIWSTNTISNRGLEARLLETGNLVMLNQEKKVIWQSFDFPTDTLLPSQKFVKNTTLVSMRSQGTYLSGFYNFKFDDNNVLYLIYNGALLSSVYWPKTDLTVFQSGRTPYNSSRLAILDEAGQFISSDNLMFNASDYGVGPKRRLTMDYDGILRLYSLNESSRLWELSWLPDSVDACLVHGLCGEYGVCTYKPQPTCACPHGFTRNDPSDVSKGCLPVFNLSHDSNNSEFMELPNTDYYGYDLETYSPKVSFQECQKSCQNDTRCKGFGYTLDGLGHCFPKSLLLNGFSMPSTLQIMHIKIPKGFLSNEVPNGLVTYDLNCSAAQVVLPSSDVEVEKGNKNRYMDYLIGFVSSFAVIEAICIGLTWWYIFRKQAKEEFVNMGYIALAMGFKRFTYAELKKATNNFKQEVGKGGFGTVYKGVLDDERVVAVKRLDGVLQGDAEFWAEVSVIGNINHRNLVKLWGFCADNQHKLLVYEYLENGSLDKILFSDVELGLEQRYKIAVGTAKGLSYLHEECLEWVLHCDVKPQNILLDDQLEPKVADFGMSKLFTDIHGIKDMQGMGFSKARGTRGYMAPEWMMNLNIDAKADVYSYGIVLLELLSGKSASILISALAKEYNECNQLVQFVTEKIKKEGLKQVIDQRLLPEFESKKLERLMKVALLCVHEDRNARPAMSKVVEILLENIE</sequence>
<dbReference type="Pfam" id="PF00069">
    <property type="entry name" value="Pkinase"/>
    <property type="match status" value="1"/>
</dbReference>
<dbReference type="AlphaFoldDB" id="A0A540NB44"/>
<feature type="domain" description="EGF-like" evidence="22">
    <location>
        <begin position="407"/>
        <end position="443"/>
    </location>
</feature>
<protein>
    <recommendedName>
        <fullName evidence="2">non-specific serine/threonine protein kinase</fullName>
        <ecNumber evidence="2">2.7.11.1</ecNumber>
    </recommendedName>
</protein>
<dbReference type="Proteomes" id="UP000315295">
    <property type="component" value="Unassembled WGS sequence"/>
</dbReference>
<feature type="transmembrane region" description="Helical" evidence="20">
    <location>
        <begin position="580"/>
        <end position="603"/>
    </location>
</feature>
<evidence type="ECO:0000256" key="16">
    <source>
        <dbReference type="ARBA" id="ARBA00047899"/>
    </source>
</evidence>
<evidence type="ECO:0000256" key="2">
    <source>
        <dbReference type="ARBA" id="ARBA00012513"/>
    </source>
</evidence>
<evidence type="ECO:0000256" key="19">
    <source>
        <dbReference type="PROSITE-ProRule" id="PRU10141"/>
    </source>
</evidence>
<gene>
    <name evidence="24" type="ORF">C1H46_006221</name>
</gene>
<keyword evidence="8 19" id="KW-0547">Nucleotide-binding</keyword>
<dbReference type="InterPro" id="IPR001480">
    <property type="entry name" value="Bulb-type_lectin_dom"/>
</dbReference>
<dbReference type="Gene3D" id="2.90.10.10">
    <property type="entry name" value="Bulb-type lectin domain"/>
    <property type="match status" value="1"/>
</dbReference>
<evidence type="ECO:0000256" key="11">
    <source>
        <dbReference type="ARBA" id="ARBA00022989"/>
    </source>
</evidence>
<evidence type="ECO:0000256" key="13">
    <source>
        <dbReference type="ARBA" id="ARBA00023157"/>
    </source>
</evidence>
<dbReference type="GO" id="GO:0048544">
    <property type="term" value="P:recognition of pollen"/>
    <property type="evidence" value="ECO:0007669"/>
    <property type="project" value="InterPro"/>
</dbReference>
<reference evidence="24 25" key="1">
    <citation type="journal article" date="2019" name="G3 (Bethesda)">
        <title>Sequencing of a Wild Apple (Malus baccata) Genome Unravels the Differences Between Cultivated and Wild Apple Species Regarding Disease Resistance and Cold Tolerance.</title>
        <authorList>
            <person name="Chen X."/>
        </authorList>
    </citation>
    <scope>NUCLEOTIDE SEQUENCE [LARGE SCALE GENOMIC DNA]</scope>
    <source>
        <strain evidence="25">cv. Shandingzi</strain>
        <tissue evidence="24">Leaves</tissue>
    </source>
</reference>
<evidence type="ECO:0000256" key="8">
    <source>
        <dbReference type="ARBA" id="ARBA00022741"/>
    </source>
</evidence>
<feature type="domain" description="Bulb-type lectin" evidence="23">
    <location>
        <begin position="154"/>
        <end position="273"/>
    </location>
</feature>
<dbReference type="Pfam" id="PF01453">
    <property type="entry name" value="B_lectin"/>
    <property type="match status" value="1"/>
</dbReference>
<evidence type="ECO:0000256" key="18">
    <source>
        <dbReference type="PROSITE-ProRule" id="PRU00076"/>
    </source>
</evidence>
<dbReference type="PROSITE" id="PS00108">
    <property type="entry name" value="PROTEIN_KINASE_ST"/>
    <property type="match status" value="1"/>
</dbReference>
<keyword evidence="6 20" id="KW-0812">Transmembrane</keyword>
<dbReference type="InterPro" id="IPR003609">
    <property type="entry name" value="Pan_app"/>
</dbReference>
<dbReference type="InterPro" id="IPR011009">
    <property type="entry name" value="Kinase-like_dom_sf"/>
</dbReference>
<dbReference type="STRING" id="106549.A0A540NB44"/>
<dbReference type="SMART" id="SM00220">
    <property type="entry name" value="S_TKc"/>
    <property type="match status" value="1"/>
</dbReference>
<dbReference type="PANTHER" id="PTHR47974">
    <property type="entry name" value="OS07G0415500 PROTEIN"/>
    <property type="match status" value="1"/>
</dbReference>
<keyword evidence="3" id="KW-0723">Serine/threonine-protein kinase</keyword>
<comment type="catalytic activity">
    <reaction evidence="16">
        <text>L-threonyl-[protein] + ATP = O-phospho-L-threonyl-[protein] + ADP + H(+)</text>
        <dbReference type="Rhea" id="RHEA:46608"/>
        <dbReference type="Rhea" id="RHEA-COMP:11060"/>
        <dbReference type="Rhea" id="RHEA-COMP:11605"/>
        <dbReference type="ChEBI" id="CHEBI:15378"/>
        <dbReference type="ChEBI" id="CHEBI:30013"/>
        <dbReference type="ChEBI" id="CHEBI:30616"/>
        <dbReference type="ChEBI" id="CHEBI:61977"/>
        <dbReference type="ChEBI" id="CHEBI:456216"/>
        <dbReference type="EC" id="2.7.11.1"/>
    </reaction>
</comment>
<evidence type="ECO:0000259" key="21">
    <source>
        <dbReference type="PROSITE" id="PS50011"/>
    </source>
</evidence>
<keyword evidence="10 19" id="KW-0067">ATP-binding</keyword>
<dbReference type="GO" id="GO:0004674">
    <property type="term" value="F:protein serine/threonine kinase activity"/>
    <property type="evidence" value="ECO:0007669"/>
    <property type="project" value="UniProtKB-KW"/>
</dbReference>
<dbReference type="GO" id="GO:0005524">
    <property type="term" value="F:ATP binding"/>
    <property type="evidence" value="ECO:0007669"/>
    <property type="project" value="UniProtKB-UniRule"/>
</dbReference>
<dbReference type="InterPro" id="IPR017441">
    <property type="entry name" value="Protein_kinase_ATP_BS"/>
</dbReference>
<dbReference type="Gene3D" id="3.50.4.10">
    <property type="entry name" value="Hepatocyte Growth Factor"/>
    <property type="match status" value="1"/>
</dbReference>
<dbReference type="PROSITE" id="PS50927">
    <property type="entry name" value="BULB_LECTIN"/>
    <property type="match status" value="1"/>
</dbReference>
<dbReference type="CDD" id="cd00028">
    <property type="entry name" value="B_lectin"/>
    <property type="match status" value="1"/>
</dbReference>
<dbReference type="InterPro" id="IPR008271">
    <property type="entry name" value="Ser/Thr_kinase_AS"/>
</dbReference>
<evidence type="ECO:0000256" key="20">
    <source>
        <dbReference type="SAM" id="Phobius"/>
    </source>
</evidence>
<keyword evidence="15" id="KW-0325">Glycoprotein</keyword>
<dbReference type="PROSITE" id="PS50026">
    <property type="entry name" value="EGF_3"/>
    <property type="match status" value="1"/>
</dbReference>
<evidence type="ECO:0000256" key="5">
    <source>
        <dbReference type="ARBA" id="ARBA00022679"/>
    </source>
</evidence>
<keyword evidence="5" id="KW-0808">Transferase</keyword>
<name>A0A540NB44_MALBA</name>
<dbReference type="GO" id="GO:0016020">
    <property type="term" value="C:membrane"/>
    <property type="evidence" value="ECO:0007669"/>
    <property type="project" value="UniProtKB-SubCell"/>
</dbReference>
<dbReference type="FunFam" id="1.10.510.10:FF:000537">
    <property type="entry name" value="Putative receptor-like protein kinase"/>
    <property type="match status" value="1"/>
</dbReference>
<evidence type="ECO:0000256" key="14">
    <source>
        <dbReference type="ARBA" id="ARBA00023170"/>
    </source>
</evidence>
<evidence type="ECO:0000313" key="25">
    <source>
        <dbReference type="Proteomes" id="UP000315295"/>
    </source>
</evidence>
<dbReference type="FunFam" id="3.30.200.20:FF:000059">
    <property type="entry name" value="S-receptor-like serine/threonine-protein kinase"/>
    <property type="match status" value="1"/>
</dbReference>
<comment type="caution">
    <text evidence="24">The sequence shown here is derived from an EMBL/GenBank/DDBJ whole genome shotgun (WGS) entry which is preliminary data.</text>
</comment>
<evidence type="ECO:0000256" key="15">
    <source>
        <dbReference type="ARBA" id="ARBA00023180"/>
    </source>
</evidence>
<evidence type="ECO:0000256" key="7">
    <source>
        <dbReference type="ARBA" id="ARBA00022729"/>
    </source>
</evidence>
<dbReference type="InterPro" id="IPR000858">
    <property type="entry name" value="S_locus_glycoprot_dom"/>
</dbReference>
<comment type="subcellular location">
    <subcellularLocation>
        <location evidence="1">Membrane</location>
        <topology evidence="1">Single-pass type I membrane protein</topology>
    </subcellularLocation>
</comment>
<evidence type="ECO:0000256" key="10">
    <source>
        <dbReference type="ARBA" id="ARBA00022840"/>
    </source>
</evidence>
<proteinExistence type="predicted"/>
<evidence type="ECO:0000256" key="6">
    <source>
        <dbReference type="ARBA" id="ARBA00022692"/>
    </source>
</evidence>
<dbReference type="CDD" id="cd00053">
    <property type="entry name" value="EGF"/>
    <property type="match status" value="1"/>
</dbReference>
<keyword evidence="12 20" id="KW-0472">Membrane</keyword>
<dbReference type="PROSITE" id="PS50011">
    <property type="entry name" value="PROTEIN_KINASE_DOM"/>
    <property type="match status" value="1"/>
</dbReference>
<dbReference type="EMBL" id="VIEB01000074">
    <property type="protein sequence ID" value="TQE08254.1"/>
    <property type="molecule type" value="Genomic_DNA"/>
</dbReference>
<evidence type="ECO:0000256" key="17">
    <source>
        <dbReference type="ARBA" id="ARBA00048679"/>
    </source>
</evidence>
<dbReference type="PANTHER" id="PTHR47974:SF4">
    <property type="entry name" value="RECEPTOR-LIKE SERINE_THREONINE-PROTEIN KINASE"/>
    <property type="match status" value="1"/>
</dbReference>
<dbReference type="Pfam" id="PF14295">
    <property type="entry name" value="PAN_4"/>
    <property type="match status" value="1"/>
</dbReference>
<dbReference type="SUPFAM" id="SSF56112">
    <property type="entry name" value="Protein kinase-like (PK-like)"/>
    <property type="match status" value="1"/>
</dbReference>
<keyword evidence="9" id="KW-0418">Kinase</keyword>
<feature type="domain" description="Protein kinase" evidence="21">
    <location>
        <begin position="637"/>
        <end position="919"/>
    </location>
</feature>
<comment type="caution">
    <text evidence="18">Lacks conserved residue(s) required for the propagation of feature annotation.</text>
</comment>
<keyword evidence="7" id="KW-0732">Signal</keyword>
<dbReference type="InterPro" id="IPR000719">
    <property type="entry name" value="Prot_kinase_dom"/>
</dbReference>
<comment type="catalytic activity">
    <reaction evidence="17">
        <text>L-seryl-[protein] + ATP = O-phospho-L-seryl-[protein] + ADP + H(+)</text>
        <dbReference type="Rhea" id="RHEA:17989"/>
        <dbReference type="Rhea" id="RHEA-COMP:9863"/>
        <dbReference type="Rhea" id="RHEA-COMP:11604"/>
        <dbReference type="ChEBI" id="CHEBI:15378"/>
        <dbReference type="ChEBI" id="CHEBI:29999"/>
        <dbReference type="ChEBI" id="CHEBI:30616"/>
        <dbReference type="ChEBI" id="CHEBI:83421"/>
        <dbReference type="ChEBI" id="CHEBI:456216"/>
        <dbReference type="EC" id="2.7.11.1"/>
    </reaction>
</comment>
<dbReference type="PROSITE" id="PS00107">
    <property type="entry name" value="PROTEIN_KINASE_ATP"/>
    <property type="match status" value="1"/>
</dbReference>
<evidence type="ECO:0000256" key="12">
    <source>
        <dbReference type="ARBA" id="ARBA00023136"/>
    </source>
</evidence>
<evidence type="ECO:0000256" key="1">
    <source>
        <dbReference type="ARBA" id="ARBA00004479"/>
    </source>
</evidence>
<dbReference type="FunFam" id="2.90.10.10:FF:000006">
    <property type="entry name" value="Serine/threonine-protein kinase"/>
    <property type="match status" value="1"/>
</dbReference>
<evidence type="ECO:0000259" key="23">
    <source>
        <dbReference type="PROSITE" id="PS50927"/>
    </source>
</evidence>
<evidence type="ECO:0000256" key="4">
    <source>
        <dbReference type="ARBA" id="ARBA00022536"/>
    </source>
</evidence>
<dbReference type="Gene3D" id="1.10.510.10">
    <property type="entry name" value="Transferase(Phosphotransferase) domain 1"/>
    <property type="match status" value="1"/>
</dbReference>
<dbReference type="SMART" id="SM00108">
    <property type="entry name" value="B_lectin"/>
    <property type="match status" value="1"/>
</dbReference>
<keyword evidence="11 20" id="KW-1133">Transmembrane helix</keyword>
<dbReference type="EC" id="2.7.11.1" evidence="2"/>
<evidence type="ECO:0000313" key="24">
    <source>
        <dbReference type="EMBL" id="TQE08254.1"/>
    </source>
</evidence>
<dbReference type="Gene3D" id="3.30.200.20">
    <property type="entry name" value="Phosphorylase Kinase, domain 1"/>
    <property type="match status" value="2"/>
</dbReference>
<feature type="binding site" evidence="19">
    <location>
        <position position="665"/>
    </location>
    <ligand>
        <name>ATP</name>
        <dbReference type="ChEBI" id="CHEBI:30616"/>
    </ligand>
</feature>
<evidence type="ECO:0000259" key="22">
    <source>
        <dbReference type="PROSITE" id="PS50026"/>
    </source>
</evidence>
<dbReference type="InterPro" id="IPR036426">
    <property type="entry name" value="Bulb-type_lectin_dom_sf"/>
</dbReference>
<keyword evidence="25" id="KW-1185">Reference proteome</keyword>
<dbReference type="CDD" id="cd14066">
    <property type="entry name" value="STKc_IRAK"/>
    <property type="match status" value="1"/>
</dbReference>
<keyword evidence="13" id="KW-1015">Disulfide bond</keyword>
<keyword evidence="14" id="KW-0675">Receptor</keyword>
<keyword evidence="4 18" id="KW-0245">EGF-like domain</keyword>
<accession>A0A540NB44</accession>